<dbReference type="GO" id="GO:0016747">
    <property type="term" value="F:acyltransferase activity, transferring groups other than amino-acyl groups"/>
    <property type="evidence" value="ECO:0007669"/>
    <property type="project" value="InterPro"/>
</dbReference>
<dbReference type="Pfam" id="PF00583">
    <property type="entry name" value="Acetyltransf_1"/>
    <property type="match status" value="1"/>
</dbReference>
<sequence length="303" mass="33105">MERGVDTWWDHLVDVLATVGDVTERDPDGLSVVLTTGYGSGRVVEVVMTPGEWDDMCSIGGWRRDSGAQHVRRLVLEQPPDKPYLVYNLYRLVALDSPNMPVDPAFARMAELAAQHPGGIPGGTWSAHRPPSPRQVAAAPQVSLGAMTPPDVPAVIEAQEAGAVIGLAAVFPQDEFPFPREAIARRWLEEIASSDIECLAVRDGDGGEVIGFAALRGGELMHFGMAPERWGTGAAQAAHDAVLERMRSAGVTRAWLRVFTGNERGRRFYERLGWTPTGERSRSTFEPRPELLQYERELGGPDA</sequence>
<dbReference type="CDD" id="cd04301">
    <property type="entry name" value="NAT_SF"/>
    <property type="match status" value="1"/>
</dbReference>
<dbReference type="SUPFAM" id="SSF55729">
    <property type="entry name" value="Acyl-CoA N-acyltransferases (Nat)"/>
    <property type="match status" value="1"/>
</dbReference>
<evidence type="ECO:0000256" key="2">
    <source>
        <dbReference type="ARBA" id="ARBA00023315"/>
    </source>
</evidence>
<dbReference type="PANTHER" id="PTHR43877">
    <property type="entry name" value="AMINOALKYLPHOSPHONATE N-ACETYLTRANSFERASE-RELATED-RELATED"/>
    <property type="match status" value="1"/>
</dbReference>
<dbReference type="InterPro" id="IPR016181">
    <property type="entry name" value="Acyl_CoA_acyltransferase"/>
</dbReference>
<feature type="domain" description="N-acetyltransferase" evidence="4">
    <location>
        <begin position="153"/>
        <end position="299"/>
    </location>
</feature>
<dbReference type="AlphaFoldDB" id="A0A6J7IUL5"/>
<organism evidence="5">
    <name type="scientific">freshwater metagenome</name>
    <dbReference type="NCBI Taxonomy" id="449393"/>
    <lineage>
        <taxon>unclassified sequences</taxon>
        <taxon>metagenomes</taxon>
        <taxon>ecological metagenomes</taxon>
    </lineage>
</organism>
<dbReference type="Gene3D" id="3.40.630.30">
    <property type="match status" value="1"/>
</dbReference>
<accession>A0A6J7IUL5</accession>
<evidence type="ECO:0000256" key="1">
    <source>
        <dbReference type="ARBA" id="ARBA00022679"/>
    </source>
</evidence>
<feature type="region of interest" description="Disordered" evidence="3">
    <location>
        <begin position="277"/>
        <end position="303"/>
    </location>
</feature>
<keyword evidence="1" id="KW-0808">Transferase</keyword>
<feature type="compositionally biased region" description="Basic and acidic residues" evidence="3">
    <location>
        <begin position="279"/>
        <end position="303"/>
    </location>
</feature>
<reference evidence="5" key="1">
    <citation type="submission" date="2020-05" db="EMBL/GenBank/DDBJ databases">
        <authorList>
            <person name="Chiriac C."/>
            <person name="Salcher M."/>
            <person name="Ghai R."/>
            <person name="Kavagutti S V."/>
        </authorList>
    </citation>
    <scope>NUCLEOTIDE SEQUENCE</scope>
</reference>
<dbReference type="InterPro" id="IPR050832">
    <property type="entry name" value="Bact_Acetyltransf"/>
</dbReference>
<protein>
    <submittedName>
        <fullName evidence="5">Unannotated protein</fullName>
    </submittedName>
</protein>
<keyword evidence="2" id="KW-0012">Acyltransferase</keyword>
<dbReference type="EMBL" id="CAFBMW010000009">
    <property type="protein sequence ID" value="CAB4933927.1"/>
    <property type="molecule type" value="Genomic_DNA"/>
</dbReference>
<name>A0A6J7IUL5_9ZZZZ</name>
<dbReference type="PROSITE" id="PS51186">
    <property type="entry name" value="GNAT"/>
    <property type="match status" value="1"/>
</dbReference>
<proteinExistence type="predicted"/>
<evidence type="ECO:0000256" key="3">
    <source>
        <dbReference type="SAM" id="MobiDB-lite"/>
    </source>
</evidence>
<evidence type="ECO:0000313" key="5">
    <source>
        <dbReference type="EMBL" id="CAB4933927.1"/>
    </source>
</evidence>
<evidence type="ECO:0000259" key="4">
    <source>
        <dbReference type="PROSITE" id="PS51186"/>
    </source>
</evidence>
<dbReference type="InterPro" id="IPR000182">
    <property type="entry name" value="GNAT_dom"/>
</dbReference>
<gene>
    <name evidence="5" type="ORF">UFOPK3662_01407</name>
</gene>